<protein>
    <submittedName>
        <fullName evidence="1">Uncharacterized protein</fullName>
    </submittedName>
</protein>
<dbReference type="EMBL" id="JXCE01000003">
    <property type="protein sequence ID" value="KPA46637.1"/>
    <property type="molecule type" value="Genomic_DNA"/>
</dbReference>
<name>A0A0N0DI81_FUSLA</name>
<keyword evidence="2" id="KW-1185">Reference proteome</keyword>
<gene>
    <name evidence="1" type="ORF">FLAG1_00500</name>
</gene>
<dbReference type="OrthoDB" id="5104677at2759"/>
<dbReference type="AlphaFoldDB" id="A0A0N0DI81"/>
<evidence type="ECO:0000313" key="1">
    <source>
        <dbReference type="EMBL" id="KPA46637.1"/>
    </source>
</evidence>
<accession>A0A0N0DI81</accession>
<organism evidence="1 2">
    <name type="scientific">Fusarium langsethiae</name>
    <dbReference type="NCBI Taxonomy" id="179993"/>
    <lineage>
        <taxon>Eukaryota</taxon>
        <taxon>Fungi</taxon>
        <taxon>Dikarya</taxon>
        <taxon>Ascomycota</taxon>
        <taxon>Pezizomycotina</taxon>
        <taxon>Sordariomycetes</taxon>
        <taxon>Hypocreomycetidae</taxon>
        <taxon>Hypocreales</taxon>
        <taxon>Nectriaceae</taxon>
        <taxon>Fusarium</taxon>
    </lineage>
</organism>
<comment type="caution">
    <text evidence="1">The sequence shown here is derived from an EMBL/GenBank/DDBJ whole genome shotgun (WGS) entry which is preliminary data.</text>
</comment>
<sequence>MISPHTLQMLRSSKVAGRALATKLEQVATKLKSRGSIEIVMLFPPTIGEKVTRLTELYSIRNDMDKETSPLILYFRHSPSVRQLTFEQFPAPGSEGFPSYMHGLRLSSAPPALPYALWLTFRYDSGAPAFTARIRREVGPSTSNVLYLLDNNIGLNAFYDRLKETLQRLGIDGGSHFPIIRLYSMDGEVGSGVKRDTQNTPAGRLDREAAETKLSSLTDQFLLEATLTRISIDTQDARDALRNAKHRYEEGSLCSGAFKYFEDNTNDFPELHQLVTKVKGGQELDDTEFGNFKAWTKTLLEKYLYFCILNLRGQLFWNPVGRMVQ</sequence>
<evidence type="ECO:0000313" key="2">
    <source>
        <dbReference type="Proteomes" id="UP000037904"/>
    </source>
</evidence>
<reference evidence="1 2" key="1">
    <citation type="submission" date="2015-04" db="EMBL/GenBank/DDBJ databases">
        <title>The draft genome sequence of Fusarium langsethiae, a T-2/HT-2 mycotoxin producer.</title>
        <authorList>
            <person name="Lysoe E."/>
            <person name="Divon H.H."/>
            <person name="Terzi V."/>
            <person name="Orru L."/>
            <person name="Lamontanara A."/>
            <person name="Kolseth A.-K."/>
            <person name="Frandsen R.J."/>
            <person name="Nielsen K."/>
            <person name="Thrane U."/>
        </authorList>
    </citation>
    <scope>NUCLEOTIDE SEQUENCE [LARGE SCALE GENOMIC DNA]</scope>
    <source>
        <strain evidence="1 2">Fl201059</strain>
    </source>
</reference>
<dbReference type="Proteomes" id="UP000037904">
    <property type="component" value="Unassembled WGS sequence"/>
</dbReference>
<proteinExistence type="predicted"/>